<dbReference type="Gene3D" id="3.30.450.20">
    <property type="entry name" value="PAS domain"/>
    <property type="match status" value="1"/>
</dbReference>
<dbReference type="Proteomes" id="UP000199544">
    <property type="component" value="Unassembled WGS sequence"/>
</dbReference>
<dbReference type="InterPro" id="IPR001387">
    <property type="entry name" value="Cro/C1-type_HTH"/>
</dbReference>
<protein>
    <submittedName>
        <fullName evidence="2">PAS fold-containing protein</fullName>
    </submittedName>
</protein>
<feature type="domain" description="HTH cro/C1-type" evidence="1">
    <location>
        <begin position="5"/>
        <end position="59"/>
    </location>
</feature>
<dbReference type="CDD" id="cd00093">
    <property type="entry name" value="HTH_XRE"/>
    <property type="match status" value="1"/>
</dbReference>
<name>A0A1G9WI82_9BACL</name>
<evidence type="ECO:0000313" key="2">
    <source>
        <dbReference type="EMBL" id="SDM84248.1"/>
    </source>
</evidence>
<accession>A0A1G9WI82</accession>
<evidence type="ECO:0000259" key="1">
    <source>
        <dbReference type="PROSITE" id="PS50943"/>
    </source>
</evidence>
<dbReference type="InterPro" id="IPR010982">
    <property type="entry name" value="Lambda_DNA-bd_dom_sf"/>
</dbReference>
<evidence type="ECO:0000313" key="3">
    <source>
        <dbReference type="Proteomes" id="UP000199544"/>
    </source>
</evidence>
<dbReference type="GO" id="GO:0003677">
    <property type="term" value="F:DNA binding"/>
    <property type="evidence" value="ECO:0007669"/>
    <property type="project" value="InterPro"/>
</dbReference>
<dbReference type="RefSeq" id="WP_090234502.1">
    <property type="nucleotide sequence ID" value="NZ_FNHW01000001.1"/>
</dbReference>
<dbReference type="PROSITE" id="PS50943">
    <property type="entry name" value="HTH_CROC1"/>
    <property type="match status" value="1"/>
</dbReference>
<keyword evidence="3" id="KW-1185">Reference proteome</keyword>
<organism evidence="2 3">
    <name type="scientific">Fictibacillus solisalsi</name>
    <dbReference type="NCBI Taxonomy" id="459525"/>
    <lineage>
        <taxon>Bacteria</taxon>
        <taxon>Bacillati</taxon>
        <taxon>Bacillota</taxon>
        <taxon>Bacilli</taxon>
        <taxon>Bacillales</taxon>
        <taxon>Fictibacillaceae</taxon>
        <taxon>Fictibacillus</taxon>
    </lineage>
</organism>
<dbReference type="AlphaFoldDB" id="A0A1G9WI82"/>
<dbReference type="SMART" id="SM00530">
    <property type="entry name" value="HTH_XRE"/>
    <property type="match status" value="1"/>
</dbReference>
<dbReference type="EMBL" id="FNHW01000001">
    <property type="protein sequence ID" value="SDM84248.1"/>
    <property type="molecule type" value="Genomic_DNA"/>
</dbReference>
<proteinExistence type="predicted"/>
<dbReference type="InterPro" id="IPR013656">
    <property type="entry name" value="PAS_4"/>
</dbReference>
<dbReference type="Pfam" id="PF01381">
    <property type="entry name" value="HTH_3"/>
    <property type="match status" value="1"/>
</dbReference>
<dbReference type="Gene3D" id="1.10.260.40">
    <property type="entry name" value="lambda repressor-like DNA-binding domains"/>
    <property type="match status" value="1"/>
</dbReference>
<sequence length="187" mass="21773">MRKWLLQLRQQKNMSQEKVASAAFIDRSYYSQIEWGKRVPSQEVAKRIAKVLNFDTARFYSNYFNEPFNEVLSSSPVSIAHCDLELRYTWAFNPPSDYDVPNLLLGKRDDELIDHAGSKEFMALKYKIIKTDKPQRKLIHYDMSDGIHMYDIFGKPIYSMEGKLTGASFVCTDLTAIKQQLLQNRSE</sequence>
<dbReference type="Pfam" id="PF08448">
    <property type="entry name" value="PAS_4"/>
    <property type="match status" value="1"/>
</dbReference>
<dbReference type="STRING" id="459525.SAMN04488137_2194"/>
<reference evidence="3" key="1">
    <citation type="submission" date="2016-10" db="EMBL/GenBank/DDBJ databases">
        <authorList>
            <person name="Varghese N."/>
            <person name="Submissions S."/>
        </authorList>
    </citation>
    <scope>NUCLEOTIDE SEQUENCE [LARGE SCALE GENOMIC DNA]</scope>
    <source>
        <strain evidence="3">CGMCC 1.6854</strain>
    </source>
</reference>
<gene>
    <name evidence="2" type="ORF">SAMN04488137_2194</name>
</gene>
<dbReference type="SUPFAM" id="SSF47413">
    <property type="entry name" value="lambda repressor-like DNA-binding domains"/>
    <property type="match status" value="1"/>
</dbReference>